<reference evidence="4 5" key="1">
    <citation type="journal article" date="2015" name="Annu Rev Anim Biosci">
        <title>The Genome 10K Project: a way forward.</title>
        <authorList>
            <person name="Koepfli K.P."/>
            <person name="Paten B."/>
            <person name="O'Brien S.J."/>
            <person name="Koepfli K.P."/>
            <person name="Paten B."/>
            <person name="Antunes A."/>
            <person name="Belov K."/>
            <person name="Bustamante C."/>
            <person name="Castoe T.A."/>
            <person name="Clawson H."/>
            <person name="Crawford A.J."/>
            <person name="Diekhans M."/>
            <person name="Distel D."/>
            <person name="Durbin R."/>
            <person name="Earl D."/>
            <person name="Fujita M.K."/>
            <person name="Gamble T."/>
            <person name="Georges A."/>
            <person name="Gemmell N."/>
            <person name="Gilbert M.T."/>
            <person name="Graves J.M."/>
            <person name="Green R.E."/>
            <person name="Hickey G."/>
            <person name="Jarvis E.D."/>
            <person name="Johnson W."/>
            <person name="Komissarov A."/>
            <person name="Korf I."/>
            <person name="Kuhn R."/>
            <person name="Larkin D.M."/>
            <person name="Lewin H."/>
            <person name="Lopez J.V."/>
            <person name="Ma J."/>
            <person name="Marques-Bonet T."/>
            <person name="Miller W."/>
            <person name="Murphy R."/>
            <person name="Pevzner P."/>
            <person name="Shapiro B."/>
            <person name="Steiner C."/>
            <person name="Tamazian G."/>
            <person name="Venkatesh B."/>
            <person name="Wang J."/>
            <person name="Wayne R."/>
            <person name="Wiley E."/>
            <person name="Yang H."/>
            <person name="Zhang G."/>
            <person name="Haussler D."/>
            <person name="Ryder O."/>
            <person name="O'Brien S.J."/>
        </authorList>
    </citation>
    <scope>NUCLEOTIDE SEQUENCE</scope>
</reference>
<dbReference type="InParanoid" id="A0A671E9C2"/>
<sequence>MALAMVHDRCSWVGVNEHRSLILGIPNDCKNQEFQEAVQAALWPLGRYRVLGKVFRQELGFTVALVELTEYLNQSLIPQQIPGKQGPWTGIFLPQTPDSESQDRPNFPAQPQKQTMVGWAGEAGAAGGTGTAWIQQWNQALQPVLENVADPELRTFSGTQEPGSEEEPFESWLDHANDVLYQWRHISERERRRRLVESLGGPALNLMCGLLDENPHMTAHECLVALVQVFGNKDTRTAARMKFMTCTQQPQETLFAYVMRLEGLLQTAMEKRAIHPTLADQVRTRQVLMWARPNKTLQSKLRRMGLERRPPGFMGMLRLVRETETWEAILAGSHHFQMEEDALACIRHLATAHAAPSCADAAQAATPWRQAEARPGKPPHPTWGAGPGKGPPSPNQVPGPHYPLGALTTTLGPSK</sequence>
<evidence type="ECO:0008006" key="6">
    <source>
        <dbReference type="Google" id="ProtNLM"/>
    </source>
</evidence>
<evidence type="ECO:0000259" key="3">
    <source>
        <dbReference type="Pfam" id="PF20846"/>
    </source>
</evidence>
<dbReference type="Pfam" id="PF20846">
    <property type="entry name" value="PNMA_N"/>
    <property type="match status" value="1"/>
</dbReference>
<accession>A0A671E9C2</accession>
<evidence type="ECO:0000313" key="5">
    <source>
        <dbReference type="Proteomes" id="UP000472240"/>
    </source>
</evidence>
<feature type="region of interest" description="Disordered" evidence="1">
    <location>
        <begin position="361"/>
        <end position="415"/>
    </location>
</feature>
<dbReference type="PANTHER" id="PTHR23095:SF20">
    <property type="entry name" value="PARANEOPLASTIC ANTIGEN MA6E"/>
    <property type="match status" value="1"/>
</dbReference>
<dbReference type="GeneTree" id="ENSGT01030000234522"/>
<evidence type="ECO:0000313" key="4">
    <source>
        <dbReference type="Ensembl" id="ENSRFEP00010008323.1"/>
    </source>
</evidence>
<dbReference type="Ensembl" id="ENSRFET00010009152.1">
    <property type="protein sequence ID" value="ENSRFEP00010008323.1"/>
    <property type="gene ID" value="ENSRFEG00010005686.1"/>
</dbReference>
<proteinExistence type="predicted"/>
<feature type="domain" description="Paraneoplastic antigen Ma-like N-terminal" evidence="3">
    <location>
        <begin position="1"/>
        <end position="89"/>
    </location>
</feature>
<keyword evidence="5" id="KW-1185">Reference proteome</keyword>
<feature type="compositionally biased region" description="Pro residues" evidence="1">
    <location>
        <begin position="389"/>
        <end position="401"/>
    </location>
</feature>
<dbReference type="InterPro" id="IPR048271">
    <property type="entry name" value="PNMA_N"/>
</dbReference>
<evidence type="ECO:0000259" key="2">
    <source>
        <dbReference type="Pfam" id="PF14893"/>
    </source>
</evidence>
<organism evidence="4 5">
    <name type="scientific">Rhinolophus ferrumequinum</name>
    <name type="common">Greater horseshoe bat</name>
    <dbReference type="NCBI Taxonomy" id="59479"/>
    <lineage>
        <taxon>Eukaryota</taxon>
        <taxon>Metazoa</taxon>
        <taxon>Chordata</taxon>
        <taxon>Craniata</taxon>
        <taxon>Vertebrata</taxon>
        <taxon>Euteleostomi</taxon>
        <taxon>Mammalia</taxon>
        <taxon>Eutheria</taxon>
        <taxon>Laurasiatheria</taxon>
        <taxon>Chiroptera</taxon>
        <taxon>Yinpterochiroptera</taxon>
        <taxon>Rhinolophoidea</taxon>
        <taxon>Rhinolophidae</taxon>
        <taxon>Rhinolophinae</taxon>
        <taxon>Rhinolophus</taxon>
    </lineage>
</organism>
<reference evidence="4" key="4">
    <citation type="submission" date="2025-08" db="UniProtKB">
        <authorList>
            <consortium name="Ensembl"/>
        </authorList>
    </citation>
    <scope>IDENTIFICATION</scope>
</reference>
<evidence type="ECO:0000256" key="1">
    <source>
        <dbReference type="SAM" id="MobiDB-lite"/>
    </source>
</evidence>
<dbReference type="PANTHER" id="PTHR23095">
    <property type="entry name" value="PARANEOPLASTIC ANTIGEN"/>
    <property type="match status" value="1"/>
</dbReference>
<protein>
    <recommendedName>
        <fullName evidence="6">PNMA family member 6F</fullName>
    </recommendedName>
</protein>
<reference evidence="4 5" key="2">
    <citation type="journal article" date="2018" name="Annu Rev Anim Biosci">
        <title>Bat Biology, Genomes, and the Bat1K Project: To Generate Chromosome-Level Genomes for All Living Bat Species.</title>
        <authorList>
            <person name="Teeling E.C."/>
            <person name="Vernes S.C."/>
            <person name="Davalos L.M."/>
            <person name="Ray D.A."/>
            <person name="Gilbert M.T.P."/>
            <person name="Myers E."/>
        </authorList>
    </citation>
    <scope>NUCLEOTIDE SEQUENCE</scope>
</reference>
<dbReference type="AlphaFoldDB" id="A0A671E9C2"/>
<reference evidence="4" key="5">
    <citation type="submission" date="2025-09" db="UniProtKB">
        <authorList>
            <consortium name="Ensembl"/>
        </authorList>
    </citation>
    <scope>IDENTIFICATION</scope>
</reference>
<dbReference type="InterPro" id="IPR048270">
    <property type="entry name" value="PNMA_C"/>
</dbReference>
<dbReference type="OMA" id="EAWTQSW"/>
<dbReference type="Pfam" id="PF14893">
    <property type="entry name" value="PNMA"/>
    <property type="match status" value="1"/>
</dbReference>
<feature type="domain" description="Paraneoplastic antigen Ma-like C-terminal" evidence="2">
    <location>
        <begin position="156"/>
        <end position="317"/>
    </location>
</feature>
<dbReference type="InterPro" id="IPR026523">
    <property type="entry name" value="PNMA"/>
</dbReference>
<reference evidence="5" key="3">
    <citation type="submission" date="2018-12" db="EMBL/GenBank/DDBJ databases">
        <title>G10K-VGP greater horseshoe bat female genome, primary haplotype.</title>
        <authorList>
            <person name="Teeling E."/>
            <person name="Myers G."/>
            <person name="Vernes S."/>
            <person name="Pippel M."/>
            <person name="Winkler S."/>
            <person name="Fedrigo O."/>
            <person name="Rhie A."/>
            <person name="Koren S."/>
            <person name="Phillippy A."/>
            <person name="Lewin H."/>
            <person name="Damas J."/>
            <person name="Howe K."/>
            <person name="Mountcastle J."/>
            <person name="Jarvis E.D."/>
        </authorList>
    </citation>
    <scope>NUCLEOTIDE SEQUENCE [LARGE SCALE GENOMIC DNA]</scope>
</reference>
<name>A0A671E9C2_RHIFE</name>
<dbReference type="Proteomes" id="UP000472240">
    <property type="component" value="Chromosome 1"/>
</dbReference>